<evidence type="ECO:0000259" key="4">
    <source>
        <dbReference type="Pfam" id="PF00171"/>
    </source>
</evidence>
<dbReference type="InterPro" id="IPR016162">
    <property type="entry name" value="Ald_DH_N"/>
</dbReference>
<comment type="caution">
    <text evidence="5">The sequence shown here is derived from an EMBL/GenBank/DDBJ whole genome shotgun (WGS) entry which is preliminary data.</text>
</comment>
<dbReference type="STRING" id="1548208.AXK12_04905"/>
<dbReference type="Gene3D" id="3.40.605.10">
    <property type="entry name" value="Aldehyde Dehydrogenase, Chain A, domain 1"/>
    <property type="match status" value="1"/>
</dbReference>
<comment type="similarity">
    <text evidence="1">Belongs to the aldehyde dehydrogenase family.</text>
</comment>
<feature type="domain" description="Aldehyde dehydrogenase" evidence="4">
    <location>
        <begin position="5"/>
        <end position="451"/>
    </location>
</feature>
<evidence type="ECO:0000313" key="5">
    <source>
        <dbReference type="EMBL" id="KXU35662.1"/>
    </source>
</evidence>
<dbReference type="FunFam" id="3.40.309.10:FF:000009">
    <property type="entry name" value="Aldehyde dehydrogenase A"/>
    <property type="match status" value="1"/>
</dbReference>
<dbReference type="FunFam" id="3.40.605.10:FF:000012">
    <property type="entry name" value="NAD-dependent succinate-semialdehyde dehydrogenase"/>
    <property type="match status" value="1"/>
</dbReference>
<dbReference type="Proteomes" id="UP000071392">
    <property type="component" value="Unassembled WGS sequence"/>
</dbReference>
<dbReference type="SUPFAM" id="SSF53720">
    <property type="entry name" value="ALDH-like"/>
    <property type="match status" value="1"/>
</dbReference>
<dbReference type="CDD" id="cd07100">
    <property type="entry name" value="ALDH_SSADH1_GabD1"/>
    <property type="match status" value="1"/>
</dbReference>
<keyword evidence="2" id="KW-0521">NADP</keyword>
<dbReference type="GO" id="GO:0004030">
    <property type="term" value="F:aldehyde dehydrogenase [NAD(P)+] activity"/>
    <property type="evidence" value="ECO:0007669"/>
    <property type="project" value="InterPro"/>
</dbReference>
<evidence type="ECO:0000256" key="3">
    <source>
        <dbReference type="ARBA" id="ARBA00023002"/>
    </source>
</evidence>
<protein>
    <submittedName>
        <fullName evidence="5">Succinate-semialdehyde dehydrogenase</fullName>
    </submittedName>
</protein>
<sequence>MSLISINPATGQRIHIYGSHSSVQIEAALRQSRAAFGGWRETAPETRSAALRSLAHCLHTQADDLAALITAEMGKPITQARAEVEKCARVCEYYAKYGAAYLAEEHPHGAPRQARVVYEPLGPVLAIMPWNFPLWQVFRAAAPCIMAGNTVLLKHARNTSGCALAIEQIFHDAGLPHGLLQTLLVPTQSLAALIADSRVAGVTLTGSTAAGRAVAAQAGAALKPCVLELGGSDPYLVLDDADLDRAAEIGAHARLINCGQSCTSAKRFIVHAKVRAAFQRKLVKAISAYRVGDPLDPKTQVGPLARHDLRDTLHAQVTRSVALGAKCLLGAEPIPGPGFFYAPSVLAEVRKGMPAFDEELFGPVAVVIEAQSDEEAVALANDTPYGLGAAIFTRDRARARELVPVLDAGMVFINEAVHSDPTLPFGGVKQSGFGRELGPPGIRAFVNTKTVWISS</sequence>
<dbReference type="PANTHER" id="PTHR43217:SF1">
    <property type="entry name" value="SUCCINATE SEMIALDEHYDE DEHYDROGENASE [NAD(P)+] SAD"/>
    <property type="match status" value="1"/>
</dbReference>
<dbReference type="EMBL" id="LSZP01000036">
    <property type="protein sequence ID" value="KXU35662.1"/>
    <property type="molecule type" value="Genomic_DNA"/>
</dbReference>
<reference evidence="5 6" key="1">
    <citation type="submission" date="2016-02" db="EMBL/GenBank/DDBJ databases">
        <authorList>
            <person name="Wen L."/>
            <person name="He K."/>
            <person name="Yang H."/>
        </authorList>
    </citation>
    <scope>NUCLEOTIDE SEQUENCE [LARGE SCALE GENOMIC DNA]</scope>
    <source>
        <strain evidence="5 6">CV41</strain>
    </source>
</reference>
<name>A0A139SM98_9BACT</name>
<dbReference type="PANTHER" id="PTHR43217">
    <property type="entry name" value="SUCCINATE SEMIALDEHYDE DEHYDROGENASE [NAD(P)+] SAD"/>
    <property type="match status" value="1"/>
</dbReference>
<gene>
    <name evidence="5" type="ORF">AXK12_04905</name>
</gene>
<dbReference type="InterPro" id="IPR016163">
    <property type="entry name" value="Ald_DH_C"/>
</dbReference>
<evidence type="ECO:0000256" key="1">
    <source>
        <dbReference type="ARBA" id="ARBA00009986"/>
    </source>
</evidence>
<keyword evidence="6" id="KW-1185">Reference proteome</keyword>
<keyword evidence="3" id="KW-0560">Oxidoreductase</keyword>
<dbReference type="GO" id="GO:0004777">
    <property type="term" value="F:succinate-semialdehyde dehydrogenase (NAD+) activity"/>
    <property type="evidence" value="ECO:0007669"/>
    <property type="project" value="TreeGrafter"/>
</dbReference>
<dbReference type="InterPro" id="IPR016161">
    <property type="entry name" value="Ald_DH/histidinol_DH"/>
</dbReference>
<dbReference type="Gene3D" id="3.40.309.10">
    <property type="entry name" value="Aldehyde Dehydrogenase, Chain A, domain 2"/>
    <property type="match status" value="1"/>
</dbReference>
<organism evidence="5 6">
    <name type="scientific">Cephaloticoccus capnophilus</name>
    <dbReference type="NCBI Taxonomy" id="1548208"/>
    <lineage>
        <taxon>Bacteria</taxon>
        <taxon>Pseudomonadati</taxon>
        <taxon>Verrucomicrobiota</taxon>
        <taxon>Opitutia</taxon>
        <taxon>Opitutales</taxon>
        <taxon>Opitutaceae</taxon>
        <taxon>Cephaloticoccus</taxon>
    </lineage>
</organism>
<evidence type="ECO:0000256" key="2">
    <source>
        <dbReference type="ARBA" id="ARBA00022857"/>
    </source>
</evidence>
<dbReference type="RefSeq" id="WP_068711847.1">
    <property type="nucleotide sequence ID" value="NZ_LSZP01000036.1"/>
</dbReference>
<dbReference type="InterPro" id="IPR044148">
    <property type="entry name" value="ALDH_GabD1-like"/>
</dbReference>
<accession>A0A139SM98</accession>
<dbReference type="InterPro" id="IPR047110">
    <property type="entry name" value="GABD/Sad-like"/>
</dbReference>
<dbReference type="Pfam" id="PF00171">
    <property type="entry name" value="Aldedh"/>
    <property type="match status" value="1"/>
</dbReference>
<proteinExistence type="inferred from homology"/>
<dbReference type="InterPro" id="IPR015590">
    <property type="entry name" value="Aldehyde_DH_dom"/>
</dbReference>
<evidence type="ECO:0000313" key="6">
    <source>
        <dbReference type="Proteomes" id="UP000071392"/>
    </source>
</evidence>
<dbReference type="AlphaFoldDB" id="A0A139SM98"/>